<dbReference type="EMBL" id="SHLA01000001">
    <property type="protein sequence ID" value="RZU61555.1"/>
    <property type="molecule type" value="Genomic_DNA"/>
</dbReference>
<comment type="caution">
    <text evidence="19">The sequence shown here is derived from an EMBL/GenBank/DDBJ whole genome shotgun (WGS) entry which is preliminary data.</text>
</comment>
<dbReference type="PROSITE" id="PS51068">
    <property type="entry name" value="FPG_CAT"/>
    <property type="match status" value="1"/>
</dbReference>
<sequence length="349" mass="38035">MPELPEAEVVRRGLARWVVGRRLDEVTVLDARSLRRHDDGVASFVSELTGSRVLAAVRRGKFLWFPLAGATGSTEGATTADGPVAAADSTAVDCAVSVAEPVPRRALVAHLGMSGQLLMQSSYLPEPKHLKVRLRLDGPGPSEETPDELRFVDQRIFGGMYVADLVPTSDAGPGGFGSALPVLPAAAAHIARDVLDPAWSPADFHRALTRLPGGRERTTGIKRVILDQGVISGVGNIYADEALWEARLHYDKPAARLRRPQSEALLEALIEVMQRALDEGGTSFDSLYVNVNGESGYFARSLQAYGREGQPCRRCARPMVREAFMGRSSYRCTNCQRRPRLQRSHSKKV</sequence>
<dbReference type="Pfam" id="PF01149">
    <property type="entry name" value="Fapy_DNA_glyco"/>
    <property type="match status" value="1"/>
</dbReference>
<comment type="subunit">
    <text evidence="4">Monomer.</text>
</comment>
<accession>A0A4Q8AD37</accession>
<dbReference type="GO" id="GO:0006284">
    <property type="term" value="P:base-excision repair"/>
    <property type="evidence" value="ECO:0007669"/>
    <property type="project" value="InterPro"/>
</dbReference>
<dbReference type="SMART" id="SM00898">
    <property type="entry name" value="Fapy_DNA_glyco"/>
    <property type="match status" value="1"/>
</dbReference>
<dbReference type="GO" id="GO:0140078">
    <property type="term" value="F:class I DNA-(apurinic or apyrimidinic site) endonuclease activity"/>
    <property type="evidence" value="ECO:0007669"/>
    <property type="project" value="UniProtKB-EC"/>
</dbReference>
<dbReference type="InterPro" id="IPR015886">
    <property type="entry name" value="H2TH_FPG"/>
</dbReference>
<evidence type="ECO:0000256" key="12">
    <source>
        <dbReference type="ARBA" id="ARBA00023239"/>
    </source>
</evidence>
<dbReference type="GO" id="GO:0008270">
    <property type="term" value="F:zinc ion binding"/>
    <property type="evidence" value="ECO:0007669"/>
    <property type="project" value="UniProtKB-KW"/>
</dbReference>
<evidence type="ECO:0000259" key="17">
    <source>
        <dbReference type="PROSITE" id="PS51066"/>
    </source>
</evidence>
<keyword evidence="13" id="KW-0511">Multifunctional enzyme</keyword>
<dbReference type="RefSeq" id="WP_130449902.1">
    <property type="nucleotide sequence ID" value="NZ_SHLA01000001.1"/>
</dbReference>
<dbReference type="Gene3D" id="3.20.190.10">
    <property type="entry name" value="MutM-like, N-terminal"/>
    <property type="match status" value="1"/>
</dbReference>
<feature type="domain" description="FPG-type" evidence="17">
    <location>
        <begin position="303"/>
        <end position="337"/>
    </location>
</feature>
<dbReference type="SUPFAM" id="SSF57716">
    <property type="entry name" value="Glucocorticoid receptor-like (DNA-binding domain)"/>
    <property type="match status" value="1"/>
</dbReference>
<protein>
    <submittedName>
        <fullName evidence="19">DNA-(Apurinic or apyrimidinic site) lyase</fullName>
    </submittedName>
</protein>
<reference evidence="19 20" key="1">
    <citation type="submission" date="2019-02" db="EMBL/GenBank/DDBJ databases">
        <title>Sequencing the genomes of 1000 actinobacteria strains.</title>
        <authorList>
            <person name="Klenk H.-P."/>
        </authorList>
    </citation>
    <scope>NUCLEOTIDE SEQUENCE [LARGE SCALE GENOMIC DNA]</scope>
    <source>
        <strain evidence="19 20">DSM 17364</strain>
    </source>
</reference>
<evidence type="ECO:0000313" key="19">
    <source>
        <dbReference type="EMBL" id="RZU61555.1"/>
    </source>
</evidence>
<dbReference type="Pfam" id="PF06831">
    <property type="entry name" value="H2TH"/>
    <property type="match status" value="1"/>
</dbReference>
<evidence type="ECO:0000256" key="10">
    <source>
        <dbReference type="ARBA" id="ARBA00023125"/>
    </source>
</evidence>
<dbReference type="PANTHER" id="PTHR22993:SF9">
    <property type="entry name" value="FORMAMIDOPYRIMIDINE-DNA GLYCOSYLASE"/>
    <property type="match status" value="1"/>
</dbReference>
<evidence type="ECO:0000256" key="1">
    <source>
        <dbReference type="ARBA" id="ARBA00001668"/>
    </source>
</evidence>
<evidence type="ECO:0000256" key="11">
    <source>
        <dbReference type="ARBA" id="ARBA00023204"/>
    </source>
</evidence>
<dbReference type="SUPFAM" id="SSF46946">
    <property type="entry name" value="S13-like H2TH domain"/>
    <property type="match status" value="1"/>
</dbReference>
<proteinExistence type="inferred from homology"/>
<dbReference type="NCBIfam" id="TIGR00577">
    <property type="entry name" value="fpg"/>
    <property type="match status" value="1"/>
</dbReference>
<evidence type="ECO:0000256" key="6">
    <source>
        <dbReference type="ARBA" id="ARBA00022763"/>
    </source>
</evidence>
<evidence type="ECO:0000256" key="2">
    <source>
        <dbReference type="ARBA" id="ARBA00001947"/>
    </source>
</evidence>
<organism evidence="19 20">
    <name type="scientific">Zhihengliuella halotolerans</name>
    <dbReference type="NCBI Taxonomy" id="370736"/>
    <lineage>
        <taxon>Bacteria</taxon>
        <taxon>Bacillati</taxon>
        <taxon>Actinomycetota</taxon>
        <taxon>Actinomycetes</taxon>
        <taxon>Micrococcales</taxon>
        <taxon>Micrococcaceae</taxon>
        <taxon>Zhihengliuella</taxon>
    </lineage>
</organism>
<dbReference type="InterPro" id="IPR012319">
    <property type="entry name" value="FPG_cat"/>
</dbReference>
<dbReference type="InterPro" id="IPR000214">
    <property type="entry name" value="Znf_DNA_glyclase/AP_lyase"/>
</dbReference>
<dbReference type="GO" id="GO:0003684">
    <property type="term" value="F:damaged DNA binding"/>
    <property type="evidence" value="ECO:0007669"/>
    <property type="project" value="InterPro"/>
</dbReference>
<keyword evidence="9" id="KW-0862">Zinc</keyword>
<evidence type="ECO:0000256" key="7">
    <source>
        <dbReference type="ARBA" id="ARBA00022771"/>
    </source>
</evidence>
<keyword evidence="8" id="KW-0378">Hydrolase</keyword>
<name>A0A4Q8AD37_9MICC</name>
<evidence type="ECO:0000313" key="20">
    <source>
        <dbReference type="Proteomes" id="UP000292685"/>
    </source>
</evidence>
<comment type="catalytic activity">
    <reaction evidence="1">
        <text>Hydrolysis of DNA containing ring-opened 7-methylguanine residues, releasing 2,6-diamino-4-hydroxy-5-(N-methyl)formamidopyrimidine.</text>
        <dbReference type="EC" id="3.2.2.23"/>
    </reaction>
</comment>
<comment type="similarity">
    <text evidence="3">Belongs to the FPG family.</text>
</comment>
<dbReference type="CDD" id="cd08966">
    <property type="entry name" value="EcFpg-like_N"/>
    <property type="match status" value="1"/>
</dbReference>
<dbReference type="FunFam" id="1.10.8.50:FF:000003">
    <property type="entry name" value="Formamidopyrimidine-DNA glycosylase"/>
    <property type="match status" value="1"/>
</dbReference>
<dbReference type="GO" id="GO:0034039">
    <property type="term" value="F:8-oxo-7,8-dihydroguanine DNA N-glycosylase activity"/>
    <property type="evidence" value="ECO:0007669"/>
    <property type="project" value="TreeGrafter"/>
</dbReference>
<dbReference type="SUPFAM" id="SSF81624">
    <property type="entry name" value="N-terminal domain of MutM-like DNA repair proteins"/>
    <property type="match status" value="1"/>
</dbReference>
<dbReference type="SMART" id="SM01232">
    <property type="entry name" value="H2TH"/>
    <property type="match status" value="1"/>
</dbReference>
<dbReference type="InterPro" id="IPR035937">
    <property type="entry name" value="FPG_N"/>
</dbReference>
<evidence type="ECO:0000259" key="18">
    <source>
        <dbReference type="PROSITE" id="PS51068"/>
    </source>
</evidence>
<evidence type="ECO:0000256" key="16">
    <source>
        <dbReference type="PROSITE-ProRule" id="PRU00391"/>
    </source>
</evidence>
<evidence type="ECO:0000256" key="15">
    <source>
        <dbReference type="ARBA" id="ARBA00044632"/>
    </source>
</evidence>
<keyword evidence="14" id="KW-0326">Glycosidase</keyword>
<evidence type="ECO:0000256" key="3">
    <source>
        <dbReference type="ARBA" id="ARBA00009409"/>
    </source>
</evidence>
<evidence type="ECO:0000256" key="4">
    <source>
        <dbReference type="ARBA" id="ARBA00011245"/>
    </source>
</evidence>
<dbReference type="PROSITE" id="PS51066">
    <property type="entry name" value="ZF_FPG_2"/>
    <property type="match status" value="1"/>
</dbReference>
<dbReference type="Proteomes" id="UP000292685">
    <property type="component" value="Unassembled WGS sequence"/>
</dbReference>
<dbReference type="Gene3D" id="1.10.8.50">
    <property type="match status" value="1"/>
</dbReference>
<comment type="cofactor">
    <cofactor evidence="2">
        <name>Zn(2+)</name>
        <dbReference type="ChEBI" id="CHEBI:29105"/>
    </cofactor>
</comment>
<feature type="domain" description="Formamidopyrimidine-DNA glycosylase catalytic" evidence="18">
    <location>
        <begin position="2"/>
        <end position="158"/>
    </location>
</feature>
<keyword evidence="6" id="KW-0227">DNA damage</keyword>
<evidence type="ECO:0000256" key="9">
    <source>
        <dbReference type="ARBA" id="ARBA00022833"/>
    </source>
</evidence>
<dbReference type="NCBIfam" id="NF002211">
    <property type="entry name" value="PRK01103.1"/>
    <property type="match status" value="1"/>
</dbReference>
<keyword evidence="11" id="KW-0234">DNA repair</keyword>
<keyword evidence="7 16" id="KW-0863">Zinc-finger</keyword>
<evidence type="ECO:0000256" key="13">
    <source>
        <dbReference type="ARBA" id="ARBA00023268"/>
    </source>
</evidence>
<keyword evidence="5" id="KW-0479">Metal-binding</keyword>
<evidence type="ECO:0000256" key="8">
    <source>
        <dbReference type="ARBA" id="ARBA00022801"/>
    </source>
</evidence>
<dbReference type="GO" id="GO:0003690">
    <property type="term" value="F:double-stranded DNA binding"/>
    <property type="evidence" value="ECO:0007669"/>
    <property type="project" value="UniProtKB-ARBA"/>
</dbReference>
<dbReference type="GO" id="GO:0006979">
    <property type="term" value="P:response to oxidative stress"/>
    <property type="evidence" value="ECO:0007669"/>
    <property type="project" value="UniProtKB-ARBA"/>
</dbReference>
<gene>
    <name evidence="19" type="ORF">EV380_1126</name>
</gene>
<dbReference type="PANTHER" id="PTHR22993">
    <property type="entry name" value="FORMAMIDOPYRIMIDINE-DNA GLYCOSYLASE"/>
    <property type="match status" value="1"/>
</dbReference>
<evidence type="ECO:0000256" key="5">
    <source>
        <dbReference type="ARBA" id="ARBA00022723"/>
    </source>
</evidence>
<comment type="catalytic activity">
    <reaction evidence="15">
        <text>2'-deoxyribonucleotide-(2'-deoxyribose 5'-phosphate)-2'-deoxyribonucleotide-DNA = a 3'-end 2'-deoxyribonucleotide-(2,3-dehydro-2,3-deoxyribose 5'-phosphate)-DNA + a 5'-end 5'-phospho-2'-deoxyribonucleoside-DNA + H(+)</text>
        <dbReference type="Rhea" id="RHEA:66592"/>
        <dbReference type="Rhea" id="RHEA-COMP:13180"/>
        <dbReference type="Rhea" id="RHEA-COMP:16897"/>
        <dbReference type="Rhea" id="RHEA-COMP:17067"/>
        <dbReference type="ChEBI" id="CHEBI:15378"/>
        <dbReference type="ChEBI" id="CHEBI:136412"/>
        <dbReference type="ChEBI" id="CHEBI:157695"/>
        <dbReference type="ChEBI" id="CHEBI:167181"/>
        <dbReference type="EC" id="4.2.99.18"/>
    </reaction>
</comment>
<dbReference type="OrthoDB" id="9800855at2"/>
<keyword evidence="12 19" id="KW-0456">Lyase</keyword>
<dbReference type="AlphaFoldDB" id="A0A4Q8AD37"/>
<dbReference type="InterPro" id="IPR020629">
    <property type="entry name" value="FPG_Glyclase"/>
</dbReference>
<keyword evidence="10" id="KW-0238">DNA-binding</keyword>
<keyword evidence="20" id="KW-1185">Reference proteome</keyword>
<evidence type="ECO:0000256" key="14">
    <source>
        <dbReference type="ARBA" id="ARBA00023295"/>
    </source>
</evidence>
<dbReference type="InterPro" id="IPR010979">
    <property type="entry name" value="Ribosomal_uS13-like_H2TH"/>
</dbReference>